<dbReference type="EMBL" id="BK015123">
    <property type="protein sequence ID" value="DAD91848.1"/>
    <property type="molecule type" value="Genomic_DNA"/>
</dbReference>
<accession>A0A8S5NC82</accession>
<reference evidence="1" key="1">
    <citation type="journal article" date="2021" name="Proc. Natl. Acad. Sci. U.S.A.">
        <title>A Catalog of Tens of Thousands of Viruses from Human Metagenomes Reveals Hidden Associations with Chronic Diseases.</title>
        <authorList>
            <person name="Tisza M.J."/>
            <person name="Buck C.B."/>
        </authorList>
    </citation>
    <scope>NUCLEOTIDE SEQUENCE</scope>
    <source>
        <strain evidence="1">CtKZW4</strain>
    </source>
</reference>
<organism evidence="1">
    <name type="scientific">Myoviridae sp. ctKZW4</name>
    <dbReference type="NCBI Taxonomy" id="2826639"/>
    <lineage>
        <taxon>Viruses</taxon>
        <taxon>Duplodnaviria</taxon>
        <taxon>Heunggongvirae</taxon>
        <taxon>Uroviricota</taxon>
        <taxon>Caudoviricetes</taxon>
    </lineage>
</organism>
<proteinExistence type="predicted"/>
<sequence>MGKIDYRKEAKGRECQVRLVGVCNYNPETTVLAHIRAAGITGAGQKAPDQLGAWACSCCHDAIDLRKKTGYTKDELLLAHFEGMARTQAILISEGKL</sequence>
<dbReference type="InterPro" id="IPR010774">
    <property type="entry name" value="YbcO"/>
</dbReference>
<dbReference type="Pfam" id="PF07102">
    <property type="entry name" value="YbcO"/>
    <property type="match status" value="1"/>
</dbReference>
<name>A0A8S5NC82_9CAUD</name>
<protein>
    <recommendedName>
        <fullName evidence="2">DUF1364 domain-containing protein</fullName>
    </recommendedName>
</protein>
<evidence type="ECO:0000313" key="1">
    <source>
        <dbReference type="EMBL" id="DAD91848.1"/>
    </source>
</evidence>
<dbReference type="Gene3D" id="3.30.50.20">
    <property type="entry name" value="prophage-derive protein ybcO"/>
    <property type="match status" value="1"/>
</dbReference>
<evidence type="ECO:0008006" key="2">
    <source>
        <dbReference type="Google" id="ProtNLM"/>
    </source>
</evidence>